<evidence type="ECO:0000256" key="12">
    <source>
        <dbReference type="SAM" id="MobiDB-lite"/>
    </source>
</evidence>
<evidence type="ECO:0000256" key="4">
    <source>
        <dbReference type="ARBA" id="ARBA00022598"/>
    </source>
</evidence>
<dbReference type="InterPro" id="IPR050203">
    <property type="entry name" value="Trp-tRNA_synthetase"/>
</dbReference>
<sequence>MNAPPVLRPLRAILQRRLQLVPSRPIRTPYYVRASQLRPQLRCNSSITKDQTPKPDSSAEEPSKESSPDTQASAHTNPAEEAQDVNPEEHLEPPERPQATEGEIEVQQAEPTEFAYVIPGEPVAEAEIAGIEPSGSKEAALPRFNDAFKSAFQQVKAASAEIEAGISEVVARQIEAAEAAATQKQEEILAPRPDDAFVRSKMQEVETLSAQIQAGLQECEELGEGRRAAQQVETILEDLADNAPHDVSSSAATEEVLGDVQSRGQEALEAASVASQSQAPEAVTEQETTTATTIEAESVATGSAETADTPAGLSDEVVKAAEEVRETEEVGGGETELSEPVTLTAAEAQEVVNEKIATTELDNTSPQEPASHGDSLAAAAEKEPTKSEHDRLNAAVEEELGDKTEEKAAQLVGTTEEEDVPDEPSRLPRNVQAFYLQPLRRQAKYNVPSCNLQLRSYSIRPLESFCDFALRAAYYLGLPAYGPTPLPKIIQRWTVPKSSFIFKKSQENFERITRRRLIQIRDGHPETVQIWLAFLQKHQQAGVGMKANMWEFSSLDVAKELDQAYEEAKPLIDEKYNLLGQDREIATVEKVDEILTSQRYKLAGASTTTTTPTTPSHAKPKVIFSGIQPTGVPHLGNYLGALSQWVALQNEAAAASNVGGTPTRLLFSVVDLHAITLPQEAAQLRRWRREMLAALLAVGLDPARSTIFHQSSVPAHAELMWVLSCTASMGYLSRMTQWKSKLSLPDDASALPAADDVQGGGGGGGNNKSAAALKLGLFSYPVLQAADILVHRATHVPVGEDQRQHLEFARECAAGFNHTYGGGARGAGMLVPPETLVSPARRVMSLTDPTKKMSKSDANAASRVLITDAPGDIKKKIMRAVTDSQSGFVGYDPVARPGVSNLLEILAILGKGESRTPEEVAADFAVSQHPLKVLKEETAQAVIAELRDVRERYMELLGSSDGKELDEIEARGAEKARASADATMKLVKEAVGF</sequence>
<evidence type="ECO:0000256" key="5">
    <source>
        <dbReference type="ARBA" id="ARBA00022741"/>
    </source>
</evidence>
<gene>
    <name evidence="14" type="ORF">FJTKL_02919</name>
</gene>
<keyword evidence="10" id="KW-0687">Ribonucleoprotein</keyword>
<dbReference type="HAMAP" id="MF_00508">
    <property type="entry name" value="Ribosomal_uS10"/>
    <property type="match status" value="1"/>
</dbReference>
<feature type="compositionally biased region" description="Basic and acidic residues" evidence="12">
    <location>
        <begin position="380"/>
        <end position="392"/>
    </location>
</feature>
<evidence type="ECO:0000256" key="1">
    <source>
        <dbReference type="ARBA" id="ARBA00005594"/>
    </source>
</evidence>
<proteinExistence type="inferred from homology"/>
<comment type="similarity">
    <text evidence="2">Belongs to the universal ribosomal protein uS10 family.</text>
</comment>
<keyword evidence="4" id="KW-0436">Ligase</keyword>
<evidence type="ECO:0000256" key="9">
    <source>
        <dbReference type="ARBA" id="ARBA00023146"/>
    </source>
</evidence>
<dbReference type="Pfam" id="PF00579">
    <property type="entry name" value="tRNA-synt_1b"/>
    <property type="match status" value="1"/>
</dbReference>
<dbReference type="PROSITE" id="PS00178">
    <property type="entry name" value="AA_TRNA_LIGASE_I"/>
    <property type="match status" value="1"/>
</dbReference>
<dbReference type="Gene3D" id="3.40.50.620">
    <property type="entry name" value="HUPs"/>
    <property type="match status" value="1"/>
</dbReference>
<dbReference type="InterPro" id="IPR001412">
    <property type="entry name" value="aa-tRNA-synth_I_CS"/>
</dbReference>
<reference evidence="14 15" key="1">
    <citation type="submission" date="2024-03" db="EMBL/GenBank/DDBJ databases">
        <title>A high-quality draft genome sequence of Diaporthe vaccinii, a causative agent of upright dieback and viscid rot disease in cranberry plants.</title>
        <authorList>
            <person name="Sarrasin M."/>
            <person name="Lang B.F."/>
            <person name="Burger G."/>
        </authorList>
    </citation>
    <scope>NUCLEOTIDE SEQUENCE [LARGE SCALE GENOMIC DNA]</scope>
    <source>
        <strain evidence="14 15">IS7</strain>
    </source>
</reference>
<dbReference type="PRINTS" id="PR01039">
    <property type="entry name" value="TRNASYNTHTRP"/>
</dbReference>
<dbReference type="CDD" id="cd00806">
    <property type="entry name" value="TrpRS_core"/>
    <property type="match status" value="1"/>
</dbReference>
<keyword evidence="8" id="KW-0689">Ribosomal protein</keyword>
<dbReference type="EC" id="6.1.1.2" evidence="3"/>
<keyword evidence="5" id="KW-0547">Nucleotide-binding</keyword>
<feature type="region of interest" description="Disordered" evidence="12">
    <location>
        <begin position="37"/>
        <end position="112"/>
    </location>
</feature>
<dbReference type="Proteomes" id="UP001600888">
    <property type="component" value="Unassembled WGS sequence"/>
</dbReference>
<protein>
    <recommendedName>
        <fullName evidence="3">tryptophan--tRNA ligase</fullName>
        <ecNumber evidence="3">6.1.1.2</ecNumber>
    </recommendedName>
    <alternativeName>
        <fullName evidence="11">Tryptophanyl-tRNA synthetase</fullName>
    </alternativeName>
</protein>
<comment type="similarity">
    <text evidence="1">Belongs to the class-I aminoacyl-tRNA synthetase family.</text>
</comment>
<organism evidence="14 15">
    <name type="scientific">Diaporthe vaccinii</name>
    <dbReference type="NCBI Taxonomy" id="105482"/>
    <lineage>
        <taxon>Eukaryota</taxon>
        <taxon>Fungi</taxon>
        <taxon>Dikarya</taxon>
        <taxon>Ascomycota</taxon>
        <taxon>Pezizomycotina</taxon>
        <taxon>Sordariomycetes</taxon>
        <taxon>Sordariomycetidae</taxon>
        <taxon>Diaporthales</taxon>
        <taxon>Diaporthaceae</taxon>
        <taxon>Diaporthe</taxon>
        <taxon>Diaporthe eres species complex</taxon>
    </lineage>
</organism>
<accession>A0ABR4F347</accession>
<dbReference type="NCBIfam" id="TIGR00233">
    <property type="entry name" value="trpS"/>
    <property type="match status" value="1"/>
</dbReference>
<dbReference type="InterPro" id="IPR001848">
    <property type="entry name" value="Ribosomal_uS10"/>
</dbReference>
<dbReference type="Gene3D" id="1.10.240.10">
    <property type="entry name" value="Tyrosyl-Transfer RNA Synthetase"/>
    <property type="match status" value="1"/>
</dbReference>
<dbReference type="Pfam" id="PF00338">
    <property type="entry name" value="Ribosomal_S10"/>
    <property type="match status" value="1"/>
</dbReference>
<evidence type="ECO:0000256" key="7">
    <source>
        <dbReference type="ARBA" id="ARBA00022917"/>
    </source>
</evidence>
<dbReference type="InterPro" id="IPR002306">
    <property type="entry name" value="Trp-tRNA-ligase"/>
</dbReference>
<feature type="region of interest" description="Disordered" evidence="12">
    <location>
        <begin position="260"/>
        <end position="313"/>
    </location>
</feature>
<dbReference type="InterPro" id="IPR002305">
    <property type="entry name" value="aa-tRNA-synth_Ic"/>
</dbReference>
<feature type="compositionally biased region" description="Low complexity" evidence="12">
    <location>
        <begin position="279"/>
        <end position="301"/>
    </location>
</feature>
<evidence type="ECO:0000256" key="8">
    <source>
        <dbReference type="ARBA" id="ARBA00022980"/>
    </source>
</evidence>
<comment type="caution">
    <text evidence="14">The sequence shown here is derived from an EMBL/GenBank/DDBJ whole genome shotgun (WGS) entry which is preliminary data.</text>
</comment>
<dbReference type="SUPFAM" id="SSF54999">
    <property type="entry name" value="Ribosomal protein S10"/>
    <property type="match status" value="1"/>
</dbReference>
<evidence type="ECO:0000256" key="10">
    <source>
        <dbReference type="ARBA" id="ARBA00023274"/>
    </source>
</evidence>
<dbReference type="SUPFAM" id="SSF52374">
    <property type="entry name" value="Nucleotidylyl transferase"/>
    <property type="match status" value="1"/>
</dbReference>
<keyword evidence="7" id="KW-0648">Protein biosynthesis</keyword>
<dbReference type="SMART" id="SM01403">
    <property type="entry name" value="Ribosomal_S10"/>
    <property type="match status" value="1"/>
</dbReference>
<evidence type="ECO:0000256" key="11">
    <source>
        <dbReference type="ARBA" id="ARBA00030268"/>
    </source>
</evidence>
<dbReference type="PANTHER" id="PTHR43766">
    <property type="entry name" value="TRYPTOPHAN--TRNA LIGASE, MITOCHONDRIAL"/>
    <property type="match status" value="1"/>
</dbReference>
<dbReference type="InterPro" id="IPR027486">
    <property type="entry name" value="Ribosomal_uS10_dom"/>
</dbReference>
<name>A0ABR4F347_9PEZI</name>
<dbReference type="PANTHER" id="PTHR43766:SF1">
    <property type="entry name" value="TRYPTOPHAN--TRNA LIGASE, MITOCHONDRIAL"/>
    <property type="match status" value="1"/>
</dbReference>
<evidence type="ECO:0000256" key="2">
    <source>
        <dbReference type="ARBA" id="ARBA00007102"/>
    </source>
</evidence>
<keyword evidence="6" id="KW-0067">ATP-binding</keyword>
<keyword evidence="9" id="KW-0030">Aminoacyl-tRNA synthetase</keyword>
<dbReference type="EMBL" id="JBAWTH010000014">
    <property type="protein sequence ID" value="KAL2289107.1"/>
    <property type="molecule type" value="Genomic_DNA"/>
</dbReference>
<dbReference type="InterPro" id="IPR036838">
    <property type="entry name" value="Ribosomal_uS10_dom_sf"/>
</dbReference>
<evidence type="ECO:0000256" key="3">
    <source>
        <dbReference type="ARBA" id="ARBA00013161"/>
    </source>
</evidence>
<feature type="domain" description="Small ribosomal subunit protein uS10" evidence="13">
    <location>
        <begin position="451"/>
        <end position="548"/>
    </location>
</feature>
<dbReference type="Gene3D" id="3.30.70.600">
    <property type="entry name" value="Ribosomal protein S10 domain"/>
    <property type="match status" value="1"/>
</dbReference>
<evidence type="ECO:0000313" key="14">
    <source>
        <dbReference type="EMBL" id="KAL2289107.1"/>
    </source>
</evidence>
<feature type="region of interest" description="Disordered" evidence="12">
    <location>
        <begin position="358"/>
        <end position="426"/>
    </location>
</feature>
<evidence type="ECO:0000259" key="13">
    <source>
        <dbReference type="SMART" id="SM01403"/>
    </source>
</evidence>
<dbReference type="InterPro" id="IPR014729">
    <property type="entry name" value="Rossmann-like_a/b/a_fold"/>
</dbReference>
<keyword evidence="15" id="KW-1185">Reference proteome</keyword>
<evidence type="ECO:0000256" key="6">
    <source>
        <dbReference type="ARBA" id="ARBA00022840"/>
    </source>
</evidence>
<evidence type="ECO:0000313" key="15">
    <source>
        <dbReference type="Proteomes" id="UP001600888"/>
    </source>
</evidence>